<evidence type="ECO:0000256" key="5">
    <source>
        <dbReference type="ARBA" id="ARBA00023288"/>
    </source>
</evidence>
<reference evidence="8" key="1">
    <citation type="journal article" date="2019" name="Int. J. Syst. Evol. Microbiol.">
        <title>The Global Catalogue of Microorganisms (GCM) 10K type strain sequencing project: providing services to taxonomists for standard genome sequencing and annotation.</title>
        <authorList>
            <consortium name="The Broad Institute Genomics Platform"/>
            <consortium name="The Broad Institute Genome Sequencing Center for Infectious Disease"/>
            <person name="Wu L."/>
            <person name="Ma J."/>
        </authorList>
    </citation>
    <scope>NUCLEOTIDE SEQUENCE [LARGE SCALE GENOMIC DNA]</scope>
    <source>
        <strain evidence="8">KCTC 12907</strain>
    </source>
</reference>
<dbReference type="Pfam" id="PF01547">
    <property type="entry name" value="SBP_bac_1"/>
    <property type="match status" value="1"/>
</dbReference>
<evidence type="ECO:0000256" key="1">
    <source>
        <dbReference type="ARBA" id="ARBA00022475"/>
    </source>
</evidence>
<evidence type="ECO:0000313" key="7">
    <source>
        <dbReference type="EMBL" id="MFC7150255.1"/>
    </source>
</evidence>
<dbReference type="SUPFAM" id="SSF53850">
    <property type="entry name" value="Periplasmic binding protein-like II"/>
    <property type="match status" value="1"/>
</dbReference>
<sequence length="437" mass="48150">MKRPALLSAMALSAVLLLNACSGGGSDSASMQPSASSSGSAGGDQKQVKLSFFSTASEDSLVQNYRKVLDAFMEENPNIKVEVTFPGADYENIMKVKMASKDIPDVFQTHGWAKARYGSFLEDLRDEPWAEFVSPSIKDVVTDEDGKLYALPITQQKSGINYNVDLLQEYGIAVPTTWEQFVAACETILQKSGGQVTPIHIGGSDSWPLGVWYNMLAIPYLISPTDNSAPQLLDGSFDWHKWDYLSEQLRLFYEKGYLNKDVLTAKYVDSSQLMAQGKIAFTLYGSGIVPEVQRLNPDIHLSMMPIPTMVAGDKPVWTGGEGDTVGIFKDSPNKDAARKLLSFFAEPDNAKTISGSSLEPGLTNVPSDMKDAYTDLGEELRIFPVFDRDFLPNGMWDVMCKNAQDLLAGGITTAEFSSNMAREYERLRNQQQSSQQQ</sequence>
<dbReference type="EMBL" id="JBHTAI010000010">
    <property type="protein sequence ID" value="MFC7150255.1"/>
    <property type="molecule type" value="Genomic_DNA"/>
</dbReference>
<protein>
    <submittedName>
        <fullName evidence="7">ABC transporter substrate-binding protein</fullName>
    </submittedName>
</protein>
<organism evidence="7 8">
    <name type="scientific">Cohnella cellulosilytica</name>
    <dbReference type="NCBI Taxonomy" id="986710"/>
    <lineage>
        <taxon>Bacteria</taxon>
        <taxon>Bacillati</taxon>
        <taxon>Bacillota</taxon>
        <taxon>Bacilli</taxon>
        <taxon>Bacillales</taxon>
        <taxon>Paenibacillaceae</taxon>
        <taxon>Cohnella</taxon>
    </lineage>
</organism>
<dbReference type="Gene3D" id="3.40.190.10">
    <property type="entry name" value="Periplasmic binding protein-like II"/>
    <property type="match status" value="2"/>
</dbReference>
<comment type="caution">
    <text evidence="7">The sequence shown here is derived from an EMBL/GenBank/DDBJ whole genome shotgun (WGS) entry which is preliminary data.</text>
</comment>
<dbReference type="InterPro" id="IPR050490">
    <property type="entry name" value="Bact_solute-bd_prot1"/>
</dbReference>
<feature type="chain" id="PRO_5047029579" evidence="6">
    <location>
        <begin position="21"/>
        <end position="437"/>
    </location>
</feature>
<dbReference type="PANTHER" id="PTHR43649">
    <property type="entry name" value="ARABINOSE-BINDING PROTEIN-RELATED"/>
    <property type="match status" value="1"/>
</dbReference>
<keyword evidence="1" id="KW-1003">Cell membrane</keyword>
<evidence type="ECO:0000313" key="8">
    <source>
        <dbReference type="Proteomes" id="UP001596378"/>
    </source>
</evidence>
<accession>A0ABW2FEA1</accession>
<evidence type="ECO:0000256" key="6">
    <source>
        <dbReference type="SAM" id="SignalP"/>
    </source>
</evidence>
<keyword evidence="2 6" id="KW-0732">Signal</keyword>
<dbReference type="RefSeq" id="WP_378107749.1">
    <property type="nucleotide sequence ID" value="NZ_JBHSUP010000026.1"/>
</dbReference>
<gene>
    <name evidence="7" type="ORF">ACFQMJ_17140</name>
</gene>
<feature type="signal peptide" evidence="6">
    <location>
        <begin position="1"/>
        <end position="20"/>
    </location>
</feature>
<evidence type="ECO:0000256" key="3">
    <source>
        <dbReference type="ARBA" id="ARBA00023136"/>
    </source>
</evidence>
<keyword evidence="5" id="KW-0449">Lipoprotein</keyword>
<proteinExistence type="predicted"/>
<keyword evidence="3" id="KW-0472">Membrane</keyword>
<evidence type="ECO:0000256" key="4">
    <source>
        <dbReference type="ARBA" id="ARBA00023139"/>
    </source>
</evidence>
<evidence type="ECO:0000256" key="2">
    <source>
        <dbReference type="ARBA" id="ARBA00022729"/>
    </source>
</evidence>
<dbReference type="InterPro" id="IPR006059">
    <property type="entry name" value="SBP"/>
</dbReference>
<name>A0ABW2FEA1_9BACL</name>
<dbReference type="Proteomes" id="UP001596378">
    <property type="component" value="Unassembled WGS sequence"/>
</dbReference>
<keyword evidence="8" id="KW-1185">Reference proteome</keyword>
<dbReference type="PANTHER" id="PTHR43649:SF33">
    <property type="entry name" value="POLYGALACTURONAN_RHAMNOGALACTURONAN-BINDING PROTEIN YTCQ"/>
    <property type="match status" value="1"/>
</dbReference>
<keyword evidence="4" id="KW-0564">Palmitate</keyword>